<evidence type="ECO:0000313" key="4">
    <source>
        <dbReference type="Proteomes" id="UP000541425"/>
    </source>
</evidence>
<evidence type="ECO:0000256" key="1">
    <source>
        <dbReference type="SAM" id="Phobius"/>
    </source>
</evidence>
<name>A0A7W5UKA0_9BACT</name>
<accession>A0A7W5UKA0</accession>
<dbReference type="Gene3D" id="3.30.70.1070">
    <property type="entry name" value="Sporulation related repeat"/>
    <property type="match status" value="1"/>
</dbReference>
<dbReference type="AlphaFoldDB" id="A0A7W5UKA0"/>
<keyword evidence="1" id="KW-0812">Transmembrane</keyword>
<dbReference type="InterPro" id="IPR040495">
    <property type="entry name" value="HU-CCDC81_bac_1"/>
</dbReference>
<feature type="transmembrane region" description="Helical" evidence="1">
    <location>
        <begin position="177"/>
        <end position="196"/>
    </location>
</feature>
<evidence type="ECO:0000259" key="2">
    <source>
        <dbReference type="PROSITE" id="PS51724"/>
    </source>
</evidence>
<comment type="caution">
    <text evidence="3">The sequence shown here is derived from an EMBL/GenBank/DDBJ whole genome shotgun (WGS) entry which is preliminary data.</text>
</comment>
<keyword evidence="1" id="KW-1133">Transmembrane helix</keyword>
<feature type="domain" description="SPOR" evidence="2">
    <location>
        <begin position="256"/>
        <end position="331"/>
    </location>
</feature>
<dbReference type="InterPro" id="IPR007730">
    <property type="entry name" value="SPOR-like_dom"/>
</dbReference>
<protein>
    <submittedName>
        <fullName evidence="3">Cell division septation protein DedD</fullName>
    </submittedName>
</protein>
<keyword evidence="3" id="KW-0132">Cell division</keyword>
<reference evidence="3 4" key="1">
    <citation type="submission" date="2020-08" db="EMBL/GenBank/DDBJ databases">
        <title>Genomic Encyclopedia of Type Strains, Phase IV (KMG-IV): sequencing the most valuable type-strain genomes for metagenomic binning, comparative biology and taxonomic classification.</title>
        <authorList>
            <person name="Goeker M."/>
        </authorList>
    </citation>
    <scope>NUCLEOTIDE SEQUENCE [LARGE SCALE GENOMIC DNA]</scope>
    <source>
        <strain evidence="3 4">DSM 22548</strain>
    </source>
</reference>
<proteinExistence type="predicted"/>
<dbReference type="InterPro" id="IPR041268">
    <property type="entry name" value="HU-CCDC81_bac_2"/>
</dbReference>
<dbReference type="GO" id="GO:0051301">
    <property type="term" value="P:cell division"/>
    <property type="evidence" value="ECO:0007669"/>
    <property type="project" value="UniProtKB-KW"/>
</dbReference>
<keyword evidence="3" id="KW-0131">Cell cycle</keyword>
<dbReference type="PROSITE" id="PS51724">
    <property type="entry name" value="SPOR"/>
    <property type="match status" value="1"/>
</dbReference>
<dbReference type="Pfam" id="PF18175">
    <property type="entry name" value="HU-CCDC81_bac_2"/>
    <property type="match status" value="1"/>
</dbReference>
<gene>
    <name evidence="3" type="ORF">FHS60_001521</name>
</gene>
<evidence type="ECO:0000313" key="3">
    <source>
        <dbReference type="EMBL" id="MBB3703048.1"/>
    </source>
</evidence>
<dbReference type="SUPFAM" id="SSF110997">
    <property type="entry name" value="Sporulation related repeat"/>
    <property type="match status" value="1"/>
</dbReference>
<dbReference type="GO" id="GO:0042834">
    <property type="term" value="F:peptidoglycan binding"/>
    <property type="evidence" value="ECO:0007669"/>
    <property type="project" value="InterPro"/>
</dbReference>
<dbReference type="Pfam" id="PF05036">
    <property type="entry name" value="SPOR"/>
    <property type="match status" value="1"/>
</dbReference>
<dbReference type="EMBL" id="JACICA010000007">
    <property type="protein sequence ID" value="MBB3703048.1"/>
    <property type="molecule type" value="Genomic_DNA"/>
</dbReference>
<dbReference type="Pfam" id="PF18174">
    <property type="entry name" value="HU-CCDC81_bac_1"/>
    <property type="match status" value="1"/>
</dbReference>
<dbReference type="Proteomes" id="UP000541425">
    <property type="component" value="Unassembled WGS sequence"/>
</dbReference>
<sequence length="333" mass="37548">MTELSKHIGNLLLEHNCVIIPSLGGLIAQYVPARLVADEQLFLPPLRSVGFNPRLTMNDGLLIQSYMQTYHLTYQQAQKNIEKEVNILKHKLQETGTAEIGNIGKLLHNLDGHYDFEPIPAGIMSPYLYGLDSYVLERLNIPQEVSPTKEETLPLPNPSAKKRKKKEDYTITINREFVNYIAAVMIAVVFYFVWAAPIGTADSSNQKATILQSELIFSTPAHKQVAAEEVPQPKTLQQKQQEMQKEQADTAATTTLEETKPYTIVLASRVSSKNAETYVKSLHSQGLKEAEIHTGKTTRVIYGHYKTESEAYQQLNTLRNNPAISDPWIMHFK</sequence>
<dbReference type="InterPro" id="IPR036680">
    <property type="entry name" value="SPOR-like_sf"/>
</dbReference>
<dbReference type="RefSeq" id="WP_183696990.1">
    <property type="nucleotide sequence ID" value="NZ_JACICA010000007.1"/>
</dbReference>
<keyword evidence="1" id="KW-0472">Membrane</keyword>
<organism evidence="3 4">
    <name type="scientific">Alloprevotella rava</name>
    <dbReference type="NCBI Taxonomy" id="671218"/>
    <lineage>
        <taxon>Bacteria</taxon>
        <taxon>Pseudomonadati</taxon>
        <taxon>Bacteroidota</taxon>
        <taxon>Bacteroidia</taxon>
        <taxon>Bacteroidales</taxon>
        <taxon>Prevotellaceae</taxon>
        <taxon>Alloprevotella</taxon>
    </lineage>
</organism>